<dbReference type="EMBL" id="SOGO01000042">
    <property type="protein sequence ID" value="TFC99142.1"/>
    <property type="molecule type" value="Genomic_DNA"/>
</dbReference>
<feature type="domain" description="Resolvase/invertase-type recombinase catalytic" evidence="5">
    <location>
        <begin position="1"/>
        <end position="105"/>
    </location>
</feature>
<evidence type="ECO:0000256" key="2">
    <source>
        <dbReference type="ARBA" id="ARBA00023125"/>
    </source>
</evidence>
<keyword evidence="7" id="KW-1185">Reference proteome</keyword>
<protein>
    <submittedName>
        <fullName evidence="6">Recombinase family protein</fullName>
    </submittedName>
</protein>
<dbReference type="Pfam" id="PF00239">
    <property type="entry name" value="Resolvase"/>
    <property type="match status" value="1"/>
</dbReference>
<evidence type="ECO:0000313" key="7">
    <source>
        <dbReference type="Proteomes" id="UP000297851"/>
    </source>
</evidence>
<accession>A0ABY2J2H5</accession>
<keyword evidence="3" id="KW-0233">DNA recombination</keyword>
<dbReference type="PROSITE" id="PS51736">
    <property type="entry name" value="RECOMBINASES_3"/>
    <property type="match status" value="1"/>
</dbReference>
<dbReference type="Proteomes" id="UP000297851">
    <property type="component" value="Unassembled WGS sequence"/>
</dbReference>
<comment type="caution">
    <text evidence="6">The sequence shown here is derived from an EMBL/GenBank/DDBJ whole genome shotgun (WGS) entry which is preliminary data.</text>
</comment>
<dbReference type="Gene3D" id="3.40.50.1390">
    <property type="entry name" value="Resolvase, N-terminal catalytic domain"/>
    <property type="match status" value="1"/>
</dbReference>
<evidence type="ECO:0000256" key="3">
    <source>
        <dbReference type="ARBA" id="ARBA00023172"/>
    </source>
</evidence>
<organism evidence="6 7">
    <name type="scientific">Cryobacterium sandaracinum</name>
    <dbReference type="NCBI Taxonomy" id="1259247"/>
    <lineage>
        <taxon>Bacteria</taxon>
        <taxon>Bacillati</taxon>
        <taxon>Actinomycetota</taxon>
        <taxon>Actinomycetes</taxon>
        <taxon>Micrococcales</taxon>
        <taxon>Microbacteriaceae</taxon>
        <taxon>Cryobacterium</taxon>
    </lineage>
</organism>
<proteinExistence type="predicted"/>
<evidence type="ECO:0000256" key="4">
    <source>
        <dbReference type="SAM" id="MobiDB-lite"/>
    </source>
</evidence>
<dbReference type="InterPro" id="IPR006118">
    <property type="entry name" value="Recombinase_CS"/>
</dbReference>
<dbReference type="InterPro" id="IPR036162">
    <property type="entry name" value="Resolvase-like_N_sf"/>
</dbReference>
<dbReference type="CDD" id="cd03768">
    <property type="entry name" value="SR_ResInv"/>
    <property type="match status" value="1"/>
</dbReference>
<gene>
    <name evidence="6" type="ORF">E3T25_15815</name>
</gene>
<keyword evidence="2" id="KW-0238">DNA-binding</keyword>
<dbReference type="SMART" id="SM00857">
    <property type="entry name" value="Resolvase"/>
    <property type="match status" value="1"/>
</dbReference>
<sequence>MHVGCMRVSKADGSQSTDLQRDALLAAGVPAGDVYEDRVSGKKDGRPHLAACLKALRHGDTLLVRKVDRLGRDHDHPDLGPGAAIDTTTDRAGRGLHDRRRTRQP</sequence>
<dbReference type="PROSITE" id="PS00398">
    <property type="entry name" value="RECOMBINASES_2"/>
    <property type="match status" value="1"/>
</dbReference>
<reference evidence="6 7" key="1">
    <citation type="submission" date="2019-03" db="EMBL/GenBank/DDBJ databases">
        <title>Genomics of glacier-inhabiting Cryobacterium strains.</title>
        <authorList>
            <person name="Liu Q."/>
            <person name="Xin Y.-H."/>
        </authorList>
    </citation>
    <scope>NUCLEOTIDE SEQUENCE [LARGE SCALE GENOMIC DNA]</scope>
    <source>
        <strain evidence="6 7">TMT2-16</strain>
    </source>
</reference>
<keyword evidence="1" id="KW-0229">DNA integration</keyword>
<feature type="region of interest" description="Disordered" evidence="4">
    <location>
        <begin position="71"/>
        <end position="105"/>
    </location>
</feature>
<name>A0ABY2J2H5_9MICO</name>
<dbReference type="InterPro" id="IPR006119">
    <property type="entry name" value="Resolv_N"/>
</dbReference>
<evidence type="ECO:0000256" key="1">
    <source>
        <dbReference type="ARBA" id="ARBA00022908"/>
    </source>
</evidence>
<evidence type="ECO:0000259" key="5">
    <source>
        <dbReference type="PROSITE" id="PS51736"/>
    </source>
</evidence>
<evidence type="ECO:0000313" key="6">
    <source>
        <dbReference type="EMBL" id="TFC99142.1"/>
    </source>
</evidence>
<dbReference type="SUPFAM" id="SSF53041">
    <property type="entry name" value="Resolvase-like"/>
    <property type="match status" value="1"/>
</dbReference>